<proteinExistence type="predicted"/>
<dbReference type="OrthoDB" id="8185397at2759"/>
<feature type="region of interest" description="Disordered" evidence="2">
    <location>
        <begin position="394"/>
        <end position="413"/>
    </location>
</feature>
<feature type="compositionally biased region" description="Polar residues" evidence="2">
    <location>
        <begin position="19"/>
        <end position="35"/>
    </location>
</feature>
<feature type="compositionally biased region" description="Basic and acidic residues" evidence="2">
    <location>
        <begin position="196"/>
        <end position="207"/>
    </location>
</feature>
<feature type="compositionally biased region" description="Low complexity" evidence="2">
    <location>
        <begin position="259"/>
        <end position="272"/>
    </location>
</feature>
<reference evidence="3" key="1">
    <citation type="submission" date="2015-07" db="EMBL/GenBank/DDBJ databases">
        <title>MeaNS - Measles Nucleotide Surveillance Program.</title>
        <authorList>
            <person name="Tran T."/>
            <person name="Druce J."/>
        </authorList>
    </citation>
    <scope>NUCLEOTIDE SEQUENCE</scope>
    <source>
        <strain evidence="3">UCB-OBI-ISO-001</strain>
        <tissue evidence="3">Gonad</tissue>
    </source>
</reference>
<feature type="region of interest" description="Disordered" evidence="2">
    <location>
        <begin position="144"/>
        <end position="235"/>
    </location>
</feature>
<sequence>MKHTMNTFSSPTHDRGGAQDSSNGNDDSNIYNNKENTNEHNGCKGDLNCPPEYYNEPTSVLNPTEKDTVESFQDSRRSLELEKIRRHKIQAAQDIERYKKEKMQRVKEKEEEKKRDLQMLTEFYPWGTTIGKFERFPKGDYRRQKWDIMGNTPKNQNNSENRTRSGQPSSNVEPTTYNQSNQIDTYQNNNELSEMETDKFTTDERNEIVGAYNLEDGGKNNDNETANWNSEKENPTEAKRMYYDCGGQDKSVDSPRQVSSYSLRISRSQSPSETMRARAARVYMEELKKGMEEQRKKKEEMKREYNAPVGELAAVIGMGKVGKPRRDPYTGILLDNHLRTSDISKIKMGYHYPEDPQFKTKYCNDLISAAEERYRLRELEKLKLKQQEKQHQDTFNGVWGRPGGGAPRDPNLGNRISNINQIFYRNEVEANKAVLQEDDTGFERTFRFSSHQNCYDYPTNRRNFKEYNIRTPWANFY</sequence>
<feature type="compositionally biased region" description="Polar residues" evidence="2">
    <location>
        <begin position="152"/>
        <end position="192"/>
    </location>
</feature>
<keyword evidence="1" id="KW-0175">Coiled coil</keyword>
<name>A0A0L8H6E5_OCTBM</name>
<dbReference type="EMBL" id="KQ419042">
    <property type="protein sequence ID" value="KOF84782.1"/>
    <property type="molecule type" value="Genomic_DNA"/>
</dbReference>
<feature type="coiled-coil region" evidence="1">
    <location>
        <begin position="81"/>
        <end position="120"/>
    </location>
</feature>
<evidence type="ECO:0000256" key="2">
    <source>
        <dbReference type="SAM" id="MobiDB-lite"/>
    </source>
</evidence>
<gene>
    <name evidence="3" type="ORF">OCBIM_22021415mg</name>
</gene>
<feature type="compositionally biased region" description="Polar residues" evidence="2">
    <location>
        <begin position="1"/>
        <end position="11"/>
    </location>
</feature>
<evidence type="ECO:0000313" key="3">
    <source>
        <dbReference type="EMBL" id="KOF84782.1"/>
    </source>
</evidence>
<feature type="region of interest" description="Disordered" evidence="2">
    <location>
        <begin position="248"/>
        <end position="276"/>
    </location>
</feature>
<accession>A0A0L8H6E5</accession>
<organism evidence="3">
    <name type="scientific">Octopus bimaculoides</name>
    <name type="common">California two-spotted octopus</name>
    <dbReference type="NCBI Taxonomy" id="37653"/>
    <lineage>
        <taxon>Eukaryota</taxon>
        <taxon>Metazoa</taxon>
        <taxon>Spiralia</taxon>
        <taxon>Lophotrochozoa</taxon>
        <taxon>Mollusca</taxon>
        <taxon>Cephalopoda</taxon>
        <taxon>Coleoidea</taxon>
        <taxon>Octopodiformes</taxon>
        <taxon>Octopoda</taxon>
        <taxon>Incirrata</taxon>
        <taxon>Octopodidae</taxon>
        <taxon>Octopus</taxon>
    </lineage>
</organism>
<evidence type="ECO:0000256" key="1">
    <source>
        <dbReference type="SAM" id="Coils"/>
    </source>
</evidence>
<feature type="region of interest" description="Disordered" evidence="2">
    <location>
        <begin position="1"/>
        <end position="70"/>
    </location>
</feature>
<protein>
    <submittedName>
        <fullName evidence="3">Uncharacterized protein</fullName>
    </submittedName>
</protein>
<dbReference type="AlphaFoldDB" id="A0A0L8H6E5"/>